<dbReference type="AlphaFoldDB" id="A0A5Q0H380"/>
<evidence type="ECO:0000313" key="2">
    <source>
        <dbReference type="EMBL" id="QFZ20661.1"/>
    </source>
</evidence>
<proteinExistence type="predicted"/>
<dbReference type="Proteomes" id="UP000325787">
    <property type="component" value="Chromosome"/>
</dbReference>
<dbReference type="RefSeq" id="WP_051764835.1">
    <property type="nucleotide sequence ID" value="NZ_CP034550.1"/>
</dbReference>
<feature type="compositionally biased region" description="Polar residues" evidence="1">
    <location>
        <begin position="69"/>
        <end position="81"/>
    </location>
</feature>
<dbReference type="OrthoDB" id="9553571at2"/>
<sequence>MVEVELDVFSGKPNPTWSLSPADADAFAAKVAALPAASPTALANPLGYRGFLVHVRGEERKSEVAVQEGSVQSTAGGTTTYLGDPGRALERWLLDTGRPSLPPELVEAVERSLR</sequence>
<keyword evidence="3" id="KW-1185">Reference proteome</keyword>
<protein>
    <submittedName>
        <fullName evidence="2">Uncharacterized protein</fullName>
    </submittedName>
</protein>
<gene>
    <name evidence="2" type="ORF">EKG83_27570</name>
</gene>
<evidence type="ECO:0000256" key="1">
    <source>
        <dbReference type="SAM" id="MobiDB-lite"/>
    </source>
</evidence>
<evidence type="ECO:0000313" key="3">
    <source>
        <dbReference type="Proteomes" id="UP000325787"/>
    </source>
</evidence>
<reference evidence="3" key="1">
    <citation type="journal article" date="2021" name="Curr. Microbiol.">
        <title>Complete genome of nocamycin-producing strain Saccharothrix syringae NRRL B-16468 reveals the biosynthetic potential for secondary metabolites.</title>
        <authorList>
            <person name="Mo X."/>
            <person name="Yang S."/>
        </authorList>
    </citation>
    <scope>NUCLEOTIDE SEQUENCE [LARGE SCALE GENOMIC DNA]</scope>
    <source>
        <strain evidence="3">ATCC 51364 / DSM 43886 / JCM 6844 / KCTC 9398 / NBRC 14523 / NRRL B-16468 / INA 2240</strain>
    </source>
</reference>
<feature type="region of interest" description="Disordered" evidence="1">
    <location>
        <begin position="64"/>
        <end position="83"/>
    </location>
</feature>
<dbReference type="EMBL" id="CP034550">
    <property type="protein sequence ID" value="QFZ20661.1"/>
    <property type="molecule type" value="Genomic_DNA"/>
</dbReference>
<organism evidence="2 3">
    <name type="scientific">Saccharothrix syringae</name>
    <name type="common">Nocardiopsis syringae</name>
    <dbReference type="NCBI Taxonomy" id="103733"/>
    <lineage>
        <taxon>Bacteria</taxon>
        <taxon>Bacillati</taxon>
        <taxon>Actinomycetota</taxon>
        <taxon>Actinomycetes</taxon>
        <taxon>Pseudonocardiales</taxon>
        <taxon>Pseudonocardiaceae</taxon>
        <taxon>Saccharothrix</taxon>
    </lineage>
</organism>
<name>A0A5Q0H380_SACSY</name>
<dbReference type="KEGG" id="ssyi:EKG83_27570"/>
<accession>A0A5Q0H380</accession>